<accession>A0A3D8J3L7</accession>
<dbReference type="AlphaFoldDB" id="A0A3D8J3L7"/>
<dbReference type="Proteomes" id="UP000257045">
    <property type="component" value="Unassembled WGS sequence"/>
</dbReference>
<gene>
    <name evidence="2" type="ORF">CQA58_01940</name>
</gene>
<dbReference type="RefSeq" id="WP_115569036.1">
    <property type="nucleotide sequence ID" value="NZ_NXLV01000002.1"/>
</dbReference>
<evidence type="ECO:0000313" key="3">
    <source>
        <dbReference type="Proteomes" id="UP000257045"/>
    </source>
</evidence>
<protein>
    <submittedName>
        <fullName evidence="2">Uncharacterized protein</fullName>
    </submittedName>
</protein>
<reference evidence="2 3" key="1">
    <citation type="submission" date="2018-04" db="EMBL/GenBank/DDBJ databases">
        <title>Novel Campyloabacter and Helicobacter Species and Strains.</title>
        <authorList>
            <person name="Mannion A.J."/>
            <person name="Shen Z."/>
            <person name="Fox J.G."/>
        </authorList>
    </citation>
    <scope>NUCLEOTIDE SEQUENCE [LARGE SCALE GENOMIC DNA]</scope>
    <source>
        <strain evidence="2 3">MIT 04-9366</strain>
    </source>
</reference>
<dbReference type="EMBL" id="NXLV01000002">
    <property type="protein sequence ID" value="RDU71826.1"/>
    <property type="molecule type" value="Genomic_DNA"/>
</dbReference>
<comment type="caution">
    <text evidence="2">The sequence shown here is derived from an EMBL/GenBank/DDBJ whole genome shotgun (WGS) entry which is preliminary data.</text>
</comment>
<name>A0A3D8J3L7_9HELI</name>
<keyword evidence="3" id="KW-1185">Reference proteome</keyword>
<proteinExistence type="predicted"/>
<sequence length="92" mass="10897">MFIPYTLEVQCPKCQRKGEIVIDDFDELRDEIFCKCTKCKISFYAPSPYPKSEETQINKEELEERMKEWLARLPENQPSSTHTQGIVEPHKF</sequence>
<evidence type="ECO:0000313" key="2">
    <source>
        <dbReference type="EMBL" id="RDU71826.1"/>
    </source>
</evidence>
<feature type="region of interest" description="Disordered" evidence="1">
    <location>
        <begin position="72"/>
        <end position="92"/>
    </location>
</feature>
<organism evidence="2 3">
    <name type="scientific">Helicobacter brantae</name>
    <dbReference type="NCBI Taxonomy" id="375927"/>
    <lineage>
        <taxon>Bacteria</taxon>
        <taxon>Pseudomonadati</taxon>
        <taxon>Campylobacterota</taxon>
        <taxon>Epsilonproteobacteria</taxon>
        <taxon>Campylobacterales</taxon>
        <taxon>Helicobacteraceae</taxon>
        <taxon>Helicobacter</taxon>
    </lineage>
</organism>
<evidence type="ECO:0000256" key="1">
    <source>
        <dbReference type="SAM" id="MobiDB-lite"/>
    </source>
</evidence>